<dbReference type="PANTHER" id="PTHR33204">
    <property type="entry name" value="TRANSCRIPTIONAL REGULATOR, MARR FAMILY"/>
    <property type="match status" value="1"/>
</dbReference>
<sequence length="218" mass="24131">MALGKNYDGQDCSFARTLEVLGERWTLLVVRDAMYGVRRFADFQAHLDIPKAVLSQRLASLVAAGVLERRRYQDAPPRDEYVLTPMGRELWVPMLALAQWGERHLSERGPRRLFHHATCGARLEPTSVCGACGRLVSLEEVEVRPGPGLRDDTRDDLVSLALRTPHRMLVPIPDKMGETPEGRSHELGRDRVRGRVAGVARRGHAEGGDQGAGAPARA</sequence>
<name>A0ABT0FZI6_9ACTN</name>
<feature type="region of interest" description="Disordered" evidence="4">
    <location>
        <begin position="199"/>
        <end position="218"/>
    </location>
</feature>
<dbReference type="InterPro" id="IPR036388">
    <property type="entry name" value="WH-like_DNA-bd_sf"/>
</dbReference>
<evidence type="ECO:0000256" key="3">
    <source>
        <dbReference type="ARBA" id="ARBA00023163"/>
    </source>
</evidence>
<feature type="domain" description="HTH hxlR-type" evidence="5">
    <location>
        <begin position="12"/>
        <end position="109"/>
    </location>
</feature>
<evidence type="ECO:0000256" key="1">
    <source>
        <dbReference type="ARBA" id="ARBA00023015"/>
    </source>
</evidence>
<gene>
    <name evidence="6" type="ORF">MF672_028805</name>
</gene>
<dbReference type="Pfam" id="PF01638">
    <property type="entry name" value="HxlR"/>
    <property type="match status" value="1"/>
</dbReference>
<organism evidence="6 7">
    <name type="scientific">Actinomadura luzonensis</name>
    <dbReference type="NCBI Taxonomy" id="2805427"/>
    <lineage>
        <taxon>Bacteria</taxon>
        <taxon>Bacillati</taxon>
        <taxon>Actinomycetota</taxon>
        <taxon>Actinomycetes</taxon>
        <taxon>Streptosporangiales</taxon>
        <taxon>Thermomonosporaceae</taxon>
        <taxon>Actinomadura</taxon>
    </lineage>
</organism>
<feature type="compositionally biased region" description="Basic and acidic residues" evidence="4">
    <location>
        <begin position="175"/>
        <end position="193"/>
    </location>
</feature>
<dbReference type="Gene3D" id="1.10.10.10">
    <property type="entry name" value="Winged helix-like DNA-binding domain superfamily/Winged helix DNA-binding domain"/>
    <property type="match status" value="1"/>
</dbReference>
<dbReference type="EMBL" id="JAKRKC020000001">
    <property type="protein sequence ID" value="MCK2217764.1"/>
    <property type="molecule type" value="Genomic_DNA"/>
</dbReference>
<feature type="region of interest" description="Disordered" evidence="4">
    <location>
        <begin position="171"/>
        <end position="194"/>
    </location>
</feature>
<keyword evidence="7" id="KW-1185">Reference proteome</keyword>
<comment type="caution">
    <text evidence="6">The sequence shown here is derived from an EMBL/GenBank/DDBJ whole genome shotgun (WGS) entry which is preliminary data.</text>
</comment>
<dbReference type="SUPFAM" id="SSF46785">
    <property type="entry name" value="Winged helix' DNA-binding domain"/>
    <property type="match status" value="1"/>
</dbReference>
<evidence type="ECO:0000259" key="5">
    <source>
        <dbReference type="PROSITE" id="PS51118"/>
    </source>
</evidence>
<proteinExistence type="predicted"/>
<evidence type="ECO:0000256" key="4">
    <source>
        <dbReference type="SAM" id="MobiDB-lite"/>
    </source>
</evidence>
<reference evidence="6 7" key="1">
    <citation type="submission" date="2022-04" db="EMBL/GenBank/DDBJ databases">
        <title>Genome draft of Actinomadura sp. ATCC 31491.</title>
        <authorList>
            <person name="Shi X."/>
            <person name="Du Y."/>
        </authorList>
    </citation>
    <scope>NUCLEOTIDE SEQUENCE [LARGE SCALE GENOMIC DNA]</scope>
    <source>
        <strain evidence="6 7">ATCC 31491</strain>
    </source>
</reference>
<dbReference type="Proteomes" id="UP001317259">
    <property type="component" value="Unassembled WGS sequence"/>
</dbReference>
<dbReference type="RefSeq" id="WP_242374367.1">
    <property type="nucleotide sequence ID" value="NZ_JAKRKC020000001.1"/>
</dbReference>
<dbReference type="InterPro" id="IPR036390">
    <property type="entry name" value="WH_DNA-bd_sf"/>
</dbReference>
<evidence type="ECO:0000313" key="7">
    <source>
        <dbReference type="Proteomes" id="UP001317259"/>
    </source>
</evidence>
<dbReference type="PANTHER" id="PTHR33204:SF18">
    <property type="entry name" value="TRANSCRIPTIONAL REGULATORY PROTEIN"/>
    <property type="match status" value="1"/>
</dbReference>
<protein>
    <submittedName>
        <fullName evidence="6">Helix-turn-helix transcriptional regulator</fullName>
    </submittedName>
</protein>
<evidence type="ECO:0000313" key="6">
    <source>
        <dbReference type="EMBL" id="MCK2217764.1"/>
    </source>
</evidence>
<keyword evidence="1" id="KW-0805">Transcription regulation</keyword>
<keyword evidence="2" id="KW-0238">DNA-binding</keyword>
<dbReference type="PROSITE" id="PS51118">
    <property type="entry name" value="HTH_HXLR"/>
    <property type="match status" value="1"/>
</dbReference>
<evidence type="ECO:0000256" key="2">
    <source>
        <dbReference type="ARBA" id="ARBA00023125"/>
    </source>
</evidence>
<keyword evidence="3" id="KW-0804">Transcription</keyword>
<dbReference type="InterPro" id="IPR002577">
    <property type="entry name" value="HTH_HxlR"/>
</dbReference>
<accession>A0ABT0FZI6</accession>